<evidence type="ECO:0000313" key="2">
    <source>
        <dbReference type="EMBL" id="KAK0719418.1"/>
    </source>
</evidence>
<keyword evidence="3" id="KW-1185">Reference proteome</keyword>
<accession>A0AA40E1P8</accession>
<dbReference type="InterPro" id="IPR053018">
    <property type="entry name" value="Elsinochrome_Biosynth-Asso"/>
</dbReference>
<dbReference type="PANTHER" id="PTHR37577:SF1">
    <property type="entry name" value="INTEGRAL MEMBRANE PROTEIN"/>
    <property type="match status" value="1"/>
</dbReference>
<proteinExistence type="predicted"/>
<keyword evidence="1" id="KW-0472">Membrane</keyword>
<evidence type="ECO:0000313" key="3">
    <source>
        <dbReference type="Proteomes" id="UP001172102"/>
    </source>
</evidence>
<feature type="transmembrane region" description="Helical" evidence="1">
    <location>
        <begin position="307"/>
        <end position="326"/>
    </location>
</feature>
<dbReference type="PANTHER" id="PTHR37577">
    <property type="entry name" value="INTEGRAL MEMBRANE PROTEIN"/>
    <property type="match status" value="1"/>
</dbReference>
<evidence type="ECO:0000256" key="1">
    <source>
        <dbReference type="SAM" id="Phobius"/>
    </source>
</evidence>
<name>A0AA40E1P8_9PEZI</name>
<dbReference type="EMBL" id="JAUKUA010000003">
    <property type="protein sequence ID" value="KAK0719418.1"/>
    <property type="molecule type" value="Genomic_DNA"/>
</dbReference>
<sequence>MNQLAAPWSLALCQRDDAVPCSQKSPVDADIAGIGVVLSFLISTLITLVAIIVGYFGGFLRPERYRPADREFILTFRRLFRLDADSDIKALGGRSLAHIEAFEGFMLSFSDQQLVVGLAILIAVYAKSCNLSVFSFELAVALAFFSLMIHLFTLSVLRTYLHDHPRVLWVRLIAVVLYAILMLISLVLSRSASFRAQSDKQVRCALSDFSFKSPQERSLVQFGNTALILWFVVSSYGTAITELFGSSSEQCFGSWYFWLIFRLRNDAFNESRQARLKGRRKGWNSGKPMPAFIFAVQEVARSFLWKMLWMLFYFTFALTNFLLLFWPQNTTGRA</sequence>
<comment type="caution">
    <text evidence="2">The sequence shown here is derived from an EMBL/GenBank/DDBJ whole genome shotgun (WGS) entry which is preliminary data.</text>
</comment>
<feature type="transmembrane region" description="Helical" evidence="1">
    <location>
        <begin position="219"/>
        <end position="239"/>
    </location>
</feature>
<organism evidence="2 3">
    <name type="scientific">Lasiosphaeris hirsuta</name>
    <dbReference type="NCBI Taxonomy" id="260670"/>
    <lineage>
        <taxon>Eukaryota</taxon>
        <taxon>Fungi</taxon>
        <taxon>Dikarya</taxon>
        <taxon>Ascomycota</taxon>
        <taxon>Pezizomycotina</taxon>
        <taxon>Sordariomycetes</taxon>
        <taxon>Sordariomycetidae</taxon>
        <taxon>Sordariales</taxon>
        <taxon>Lasiosphaeriaceae</taxon>
        <taxon>Lasiosphaeris</taxon>
    </lineage>
</organism>
<feature type="transmembrane region" description="Helical" evidence="1">
    <location>
        <begin position="168"/>
        <end position="188"/>
    </location>
</feature>
<feature type="transmembrane region" description="Helical" evidence="1">
    <location>
        <begin position="34"/>
        <end position="60"/>
    </location>
</feature>
<feature type="transmembrane region" description="Helical" evidence="1">
    <location>
        <begin position="138"/>
        <end position="161"/>
    </location>
</feature>
<dbReference type="AlphaFoldDB" id="A0AA40E1P8"/>
<dbReference type="Proteomes" id="UP001172102">
    <property type="component" value="Unassembled WGS sequence"/>
</dbReference>
<gene>
    <name evidence="2" type="ORF">B0H67DRAFT_642774</name>
</gene>
<protein>
    <submittedName>
        <fullName evidence="2">Uncharacterized protein</fullName>
    </submittedName>
</protein>
<reference evidence="2" key="1">
    <citation type="submission" date="2023-06" db="EMBL/GenBank/DDBJ databases">
        <title>Genome-scale phylogeny and comparative genomics of the fungal order Sordariales.</title>
        <authorList>
            <consortium name="Lawrence Berkeley National Laboratory"/>
            <person name="Hensen N."/>
            <person name="Bonometti L."/>
            <person name="Westerberg I."/>
            <person name="Brannstrom I.O."/>
            <person name="Guillou S."/>
            <person name="Cros-Aarteil S."/>
            <person name="Calhoun S."/>
            <person name="Haridas S."/>
            <person name="Kuo A."/>
            <person name="Mondo S."/>
            <person name="Pangilinan J."/>
            <person name="Riley R."/>
            <person name="Labutti K."/>
            <person name="Andreopoulos B."/>
            <person name="Lipzen A."/>
            <person name="Chen C."/>
            <person name="Yanf M."/>
            <person name="Daum C."/>
            <person name="Ng V."/>
            <person name="Clum A."/>
            <person name="Steindorff A."/>
            <person name="Ohm R."/>
            <person name="Martin F."/>
            <person name="Silar P."/>
            <person name="Natvig D."/>
            <person name="Lalanne C."/>
            <person name="Gautier V."/>
            <person name="Ament-Velasquez S.L."/>
            <person name="Kruys A."/>
            <person name="Hutchinson M.I."/>
            <person name="Powell A.J."/>
            <person name="Barry K."/>
            <person name="Miller A.N."/>
            <person name="Grigoriev I.V."/>
            <person name="Debuchy R."/>
            <person name="Gladieux P."/>
            <person name="Thoren M.H."/>
            <person name="Johannesson H."/>
        </authorList>
    </citation>
    <scope>NUCLEOTIDE SEQUENCE</scope>
    <source>
        <strain evidence="2">SMH4607-1</strain>
    </source>
</reference>
<keyword evidence="1" id="KW-0812">Transmembrane</keyword>
<keyword evidence="1" id="KW-1133">Transmembrane helix</keyword>